<feature type="transmembrane region" description="Helical" evidence="6">
    <location>
        <begin position="153"/>
        <end position="173"/>
    </location>
</feature>
<dbReference type="InterPro" id="IPR037185">
    <property type="entry name" value="EmrE-like"/>
</dbReference>
<gene>
    <name evidence="8" type="ORF">HMC16_07410</name>
</gene>
<evidence type="ECO:0000259" key="7">
    <source>
        <dbReference type="Pfam" id="PF00892"/>
    </source>
</evidence>
<protein>
    <submittedName>
        <fullName evidence="8">DMT family transporter</fullName>
    </submittedName>
</protein>
<feature type="transmembrane region" description="Helical" evidence="6">
    <location>
        <begin position="75"/>
        <end position="93"/>
    </location>
</feature>
<accession>A0A838CKE6</accession>
<feature type="transmembrane region" description="Helical" evidence="6">
    <location>
        <begin position="216"/>
        <end position="235"/>
    </location>
</feature>
<dbReference type="AlphaFoldDB" id="A0A838CKE6"/>
<feature type="transmembrane region" description="Helical" evidence="6">
    <location>
        <begin position="130"/>
        <end position="147"/>
    </location>
</feature>
<feature type="domain" description="EamA" evidence="7">
    <location>
        <begin position="2"/>
        <end position="142"/>
    </location>
</feature>
<evidence type="ECO:0000256" key="2">
    <source>
        <dbReference type="ARBA" id="ARBA00007362"/>
    </source>
</evidence>
<evidence type="ECO:0000256" key="1">
    <source>
        <dbReference type="ARBA" id="ARBA00004141"/>
    </source>
</evidence>
<feature type="transmembrane region" description="Helical" evidence="6">
    <location>
        <begin position="272"/>
        <end position="290"/>
    </location>
</feature>
<dbReference type="PANTHER" id="PTHR32322">
    <property type="entry name" value="INNER MEMBRANE TRANSPORTER"/>
    <property type="match status" value="1"/>
</dbReference>
<keyword evidence="3 6" id="KW-0812">Transmembrane</keyword>
<organism evidence="8 9">
    <name type="scientific">Corynebacterium wankanglinii</name>
    <dbReference type="NCBI Taxonomy" id="2735136"/>
    <lineage>
        <taxon>Bacteria</taxon>
        <taxon>Bacillati</taxon>
        <taxon>Actinomycetota</taxon>
        <taxon>Actinomycetes</taxon>
        <taxon>Mycobacteriales</taxon>
        <taxon>Corynebacteriaceae</taxon>
        <taxon>Corynebacterium</taxon>
    </lineage>
</organism>
<comment type="caution">
    <text evidence="8">The sequence shown here is derived from an EMBL/GenBank/DDBJ whole genome shotgun (WGS) entry which is preliminary data.</text>
</comment>
<evidence type="ECO:0000256" key="4">
    <source>
        <dbReference type="ARBA" id="ARBA00022989"/>
    </source>
</evidence>
<comment type="similarity">
    <text evidence="2">Belongs to the EamA transporter family.</text>
</comment>
<dbReference type="Proteomes" id="UP000581408">
    <property type="component" value="Unassembled WGS sequence"/>
</dbReference>
<dbReference type="GO" id="GO:0016020">
    <property type="term" value="C:membrane"/>
    <property type="evidence" value="ECO:0007669"/>
    <property type="project" value="UniProtKB-SubCell"/>
</dbReference>
<dbReference type="InterPro" id="IPR000620">
    <property type="entry name" value="EamA_dom"/>
</dbReference>
<comment type="subcellular location">
    <subcellularLocation>
        <location evidence="1">Membrane</location>
        <topology evidence="1">Multi-pass membrane protein</topology>
    </subcellularLocation>
</comment>
<evidence type="ECO:0000256" key="3">
    <source>
        <dbReference type="ARBA" id="ARBA00022692"/>
    </source>
</evidence>
<evidence type="ECO:0000256" key="5">
    <source>
        <dbReference type="ARBA" id="ARBA00023136"/>
    </source>
</evidence>
<sequence length="300" mass="30863">MKKILIAIAFVICWSSGFVGSLLAGDSASPAGLLAWRYLATAALLWVVVAGLRVAGGSARSHVPRLTRTDVAHQIVIGVLSHAIFLGAVFGASDVGIDPGITSLVCALQPLIIAALSARLWGDTFNGRMAAGLGLGLVAVGLAAGAIDFSTTALVGLLLPPAALFGLSASALLERAWNPQASIVQALAIQTATGAVVFTAVASFTGQMEVSVNADFVWAMLWLIFLSGIGGYAAYTACLRVIGPTNTSVLLFLTPPVTSLWTWLMFGHSVGVGQMFGMLLGLSAVVLTVSGQRKPTRSAT</sequence>
<dbReference type="PANTHER" id="PTHR32322:SF2">
    <property type="entry name" value="EAMA DOMAIN-CONTAINING PROTEIN"/>
    <property type="match status" value="1"/>
</dbReference>
<name>A0A838CKE6_9CORY</name>
<reference evidence="8 9" key="1">
    <citation type="submission" date="2020-05" db="EMBL/GenBank/DDBJ databases">
        <title>Descriptions of Corynebacterium xxxx sp. nov., Corynebacterium yyyy sp. nov. and Corynebacterium zzzz sp. nov.</title>
        <authorList>
            <person name="Zhang G."/>
        </authorList>
    </citation>
    <scope>NUCLEOTIDE SEQUENCE [LARGE SCALE GENOMIC DNA]</scope>
    <source>
        <strain evidence="9">zg-915</strain>
    </source>
</reference>
<feature type="transmembrane region" description="Helical" evidence="6">
    <location>
        <begin position="34"/>
        <end position="55"/>
    </location>
</feature>
<evidence type="ECO:0000313" key="8">
    <source>
        <dbReference type="EMBL" id="MBA1835544.1"/>
    </source>
</evidence>
<feature type="domain" description="EamA" evidence="7">
    <location>
        <begin position="176"/>
        <end position="289"/>
    </location>
</feature>
<feature type="transmembrane region" description="Helical" evidence="6">
    <location>
        <begin position="185"/>
        <end position="204"/>
    </location>
</feature>
<keyword evidence="5 6" id="KW-0472">Membrane</keyword>
<dbReference type="RefSeq" id="WP_181194904.1">
    <property type="nucleotide sequence ID" value="NZ_JABFEE010000007.1"/>
</dbReference>
<dbReference type="InterPro" id="IPR050638">
    <property type="entry name" value="AA-Vitamin_Transporters"/>
</dbReference>
<dbReference type="Pfam" id="PF00892">
    <property type="entry name" value="EamA"/>
    <property type="match status" value="2"/>
</dbReference>
<feature type="transmembrane region" description="Helical" evidence="6">
    <location>
        <begin position="247"/>
        <end position="266"/>
    </location>
</feature>
<feature type="transmembrane region" description="Helical" evidence="6">
    <location>
        <begin position="99"/>
        <end position="118"/>
    </location>
</feature>
<dbReference type="SUPFAM" id="SSF103481">
    <property type="entry name" value="Multidrug resistance efflux transporter EmrE"/>
    <property type="match status" value="2"/>
</dbReference>
<keyword evidence="4 6" id="KW-1133">Transmembrane helix</keyword>
<dbReference type="EMBL" id="JABFEE010000007">
    <property type="protein sequence ID" value="MBA1835544.1"/>
    <property type="molecule type" value="Genomic_DNA"/>
</dbReference>
<evidence type="ECO:0000256" key="6">
    <source>
        <dbReference type="SAM" id="Phobius"/>
    </source>
</evidence>
<evidence type="ECO:0000313" key="9">
    <source>
        <dbReference type="Proteomes" id="UP000581408"/>
    </source>
</evidence>
<proteinExistence type="inferred from homology"/>